<dbReference type="EMBL" id="BLXT01001319">
    <property type="protein sequence ID" value="GFN84468.1"/>
    <property type="molecule type" value="Genomic_DNA"/>
</dbReference>
<sequence length="159" mass="18626">MVWQPISKKSTPPFIFRAAHATFYIWQRLSGADSLSVRVDDALMDIFHYLENSSKRLKALRKFQEDTGTTLHQILKYGPTRWLSLKACIKRLLEQWAALEDFFKKELEDCPKGNEERLTRAHKFIKDPSSKLYALFLNYALPIFTNANFYCKERILSST</sequence>
<dbReference type="AlphaFoldDB" id="A0AAV3YQX2"/>
<comment type="caution">
    <text evidence="1">The sequence shown here is derived from an EMBL/GenBank/DDBJ whole genome shotgun (WGS) entry which is preliminary data.</text>
</comment>
<keyword evidence="2" id="KW-1185">Reference proteome</keyword>
<reference evidence="1 2" key="1">
    <citation type="journal article" date="2021" name="Elife">
        <title>Chloroplast acquisition without the gene transfer in kleptoplastic sea slugs, Plakobranchus ocellatus.</title>
        <authorList>
            <person name="Maeda T."/>
            <person name="Takahashi S."/>
            <person name="Yoshida T."/>
            <person name="Shimamura S."/>
            <person name="Takaki Y."/>
            <person name="Nagai Y."/>
            <person name="Toyoda A."/>
            <person name="Suzuki Y."/>
            <person name="Arimoto A."/>
            <person name="Ishii H."/>
            <person name="Satoh N."/>
            <person name="Nishiyama T."/>
            <person name="Hasebe M."/>
            <person name="Maruyama T."/>
            <person name="Minagawa J."/>
            <person name="Obokata J."/>
            <person name="Shigenobu S."/>
        </authorList>
    </citation>
    <scope>NUCLEOTIDE SEQUENCE [LARGE SCALE GENOMIC DNA]</scope>
</reference>
<dbReference type="Proteomes" id="UP000735302">
    <property type="component" value="Unassembled WGS sequence"/>
</dbReference>
<dbReference type="PANTHER" id="PTHR37162">
    <property type="entry name" value="HAT FAMILY DIMERISATION DOMAINCONTAINING PROTEIN-RELATED"/>
    <property type="match status" value="1"/>
</dbReference>
<evidence type="ECO:0000313" key="1">
    <source>
        <dbReference type="EMBL" id="GFN84468.1"/>
    </source>
</evidence>
<dbReference type="InterPro" id="IPR012337">
    <property type="entry name" value="RNaseH-like_sf"/>
</dbReference>
<accession>A0AAV3YQX2</accession>
<name>A0AAV3YQX2_9GAST</name>
<protein>
    <submittedName>
        <fullName evidence="1">Proteinral transcription factor ii-i repeat domain-containing protein 2</fullName>
    </submittedName>
</protein>
<evidence type="ECO:0000313" key="2">
    <source>
        <dbReference type="Proteomes" id="UP000735302"/>
    </source>
</evidence>
<proteinExistence type="predicted"/>
<dbReference type="PANTHER" id="PTHR37162:SF10">
    <property type="entry name" value="DUF4371 DOMAIN-CONTAINING PROTEIN"/>
    <property type="match status" value="1"/>
</dbReference>
<gene>
    <name evidence="1" type="ORF">PoB_001097400</name>
</gene>
<organism evidence="1 2">
    <name type="scientific">Plakobranchus ocellatus</name>
    <dbReference type="NCBI Taxonomy" id="259542"/>
    <lineage>
        <taxon>Eukaryota</taxon>
        <taxon>Metazoa</taxon>
        <taxon>Spiralia</taxon>
        <taxon>Lophotrochozoa</taxon>
        <taxon>Mollusca</taxon>
        <taxon>Gastropoda</taxon>
        <taxon>Heterobranchia</taxon>
        <taxon>Euthyneura</taxon>
        <taxon>Panpulmonata</taxon>
        <taxon>Sacoglossa</taxon>
        <taxon>Placobranchoidea</taxon>
        <taxon>Plakobranchidae</taxon>
        <taxon>Plakobranchus</taxon>
    </lineage>
</organism>
<dbReference type="SUPFAM" id="SSF53098">
    <property type="entry name" value="Ribonuclease H-like"/>
    <property type="match status" value="1"/>
</dbReference>